<reference evidence="1" key="1">
    <citation type="submission" date="2023-03" db="UniProtKB">
        <authorList>
            <consortium name="EnsemblPlants"/>
        </authorList>
    </citation>
    <scope>IDENTIFICATION</scope>
</reference>
<dbReference type="Gramene" id="MELO3C030569.2.1">
    <property type="protein sequence ID" value="MELO3C030569.2.1"/>
    <property type="gene ID" value="MELO3C030569.2"/>
</dbReference>
<protein>
    <submittedName>
        <fullName evidence="1">Uncharacterized protein</fullName>
    </submittedName>
</protein>
<dbReference type="EnsemblPlants" id="MELO3C030569.2.1">
    <property type="protein sequence ID" value="MELO3C030569.2.1"/>
    <property type="gene ID" value="MELO3C030569.2"/>
</dbReference>
<evidence type="ECO:0000313" key="1">
    <source>
        <dbReference type="EnsemblPlants" id="MELO3C030569.2.1"/>
    </source>
</evidence>
<name>A0A9I9E986_CUCME</name>
<proteinExistence type="predicted"/>
<sequence>MRTDNLGSKNWKNCYSYQYHIKPKENELHSIQMLYFEPLFLSCSDSSFYYQFFSIEAEGRNLKIREGE</sequence>
<dbReference type="AlphaFoldDB" id="A0A9I9E986"/>
<organism evidence="1">
    <name type="scientific">Cucumis melo</name>
    <name type="common">Muskmelon</name>
    <dbReference type="NCBI Taxonomy" id="3656"/>
    <lineage>
        <taxon>Eukaryota</taxon>
        <taxon>Viridiplantae</taxon>
        <taxon>Streptophyta</taxon>
        <taxon>Embryophyta</taxon>
        <taxon>Tracheophyta</taxon>
        <taxon>Spermatophyta</taxon>
        <taxon>Magnoliopsida</taxon>
        <taxon>eudicotyledons</taxon>
        <taxon>Gunneridae</taxon>
        <taxon>Pentapetalae</taxon>
        <taxon>rosids</taxon>
        <taxon>fabids</taxon>
        <taxon>Cucurbitales</taxon>
        <taxon>Cucurbitaceae</taxon>
        <taxon>Benincaseae</taxon>
        <taxon>Cucumis</taxon>
    </lineage>
</organism>
<accession>A0A9I9E986</accession>